<proteinExistence type="predicted"/>
<dbReference type="Proteomes" id="UP000012174">
    <property type="component" value="Unassembled WGS sequence"/>
</dbReference>
<gene>
    <name evidence="2" type="ORF">UCREL1_1426</name>
</gene>
<reference evidence="3" key="1">
    <citation type="journal article" date="2013" name="Genome Announc.">
        <title>Draft genome sequence of the grapevine dieback fungus Eutypa lata UCR-EL1.</title>
        <authorList>
            <person name="Blanco-Ulate B."/>
            <person name="Rolshausen P.E."/>
            <person name="Cantu D."/>
        </authorList>
    </citation>
    <scope>NUCLEOTIDE SEQUENCE [LARGE SCALE GENOMIC DNA]</scope>
    <source>
        <strain evidence="3">UCR-EL1</strain>
    </source>
</reference>
<sequence length="355" mass="40071">METIERVQFCNNHNIQAQHPALEYHMSGPEAPTRPLEDMNRDVEFLFVVLEAAVFEDKLINSVMLEADRWGNYLPPSTWMGYGSEEKVGKVFRYKNGTASPAEGYVWYRPAPHYPGTIGKWNFAAIDGEGNPCPNFEACRTYTTRTVFDGGPFMGTLIKMKDASVNPVDRRENDLYYPDEECCSEDCEKEVDEDNSEGESDSSDLEMGSDDFFGASNVGDTCPEVRWPMDGWADWRRERDSETWLAMKFEHDNGVSRISLGDEGRRYVAGWTPSWIPNIVAHNYTNPDVHLRLISRGLGGDMATVIGLLALTQEIGHCDEAFYLPRHSGTKHDDSEQGEYHQAEIHPVATIHVAA</sequence>
<dbReference type="STRING" id="1287681.M7TNR4"/>
<evidence type="ECO:0000313" key="3">
    <source>
        <dbReference type="Proteomes" id="UP000012174"/>
    </source>
</evidence>
<feature type="region of interest" description="Disordered" evidence="1">
    <location>
        <begin position="184"/>
        <end position="207"/>
    </location>
</feature>
<dbReference type="KEGG" id="ela:UCREL1_1426"/>
<dbReference type="AlphaFoldDB" id="M7TNR4"/>
<dbReference type="HOGENOM" id="CLU_780815_0_0_1"/>
<keyword evidence="3" id="KW-1185">Reference proteome</keyword>
<evidence type="ECO:0000256" key="1">
    <source>
        <dbReference type="SAM" id="MobiDB-lite"/>
    </source>
</evidence>
<organism evidence="2 3">
    <name type="scientific">Eutypa lata (strain UCR-EL1)</name>
    <name type="common">Grapevine dieback disease fungus</name>
    <name type="synonym">Eutypa armeniacae</name>
    <dbReference type="NCBI Taxonomy" id="1287681"/>
    <lineage>
        <taxon>Eukaryota</taxon>
        <taxon>Fungi</taxon>
        <taxon>Dikarya</taxon>
        <taxon>Ascomycota</taxon>
        <taxon>Pezizomycotina</taxon>
        <taxon>Sordariomycetes</taxon>
        <taxon>Xylariomycetidae</taxon>
        <taxon>Xylariales</taxon>
        <taxon>Diatrypaceae</taxon>
        <taxon>Eutypa</taxon>
    </lineage>
</organism>
<name>M7TNR4_EUTLA</name>
<accession>M7TNR4</accession>
<protein>
    <submittedName>
        <fullName evidence="2">Uncharacterized protein</fullName>
    </submittedName>
</protein>
<dbReference type="EMBL" id="KB705626">
    <property type="protein sequence ID" value="EMR71546.1"/>
    <property type="molecule type" value="Genomic_DNA"/>
</dbReference>
<evidence type="ECO:0000313" key="2">
    <source>
        <dbReference type="EMBL" id="EMR71546.1"/>
    </source>
</evidence>
<dbReference type="OrthoDB" id="5243686at2759"/>